<sequence length="76" mass="7945">MASARPNQLTGDAPPGVPSPTAPVRYTENTNVTTIAFIPVEPQSHNAHAAIRERALMAVTLATRDSSAGHALRGDV</sequence>
<proteinExistence type="predicted"/>
<organism evidence="2 3">
    <name type="scientific">Mycolicibacterium murale</name>
    <dbReference type="NCBI Taxonomy" id="182220"/>
    <lineage>
        <taxon>Bacteria</taxon>
        <taxon>Bacillati</taxon>
        <taxon>Actinomycetota</taxon>
        <taxon>Actinomycetes</taxon>
        <taxon>Mycobacteriales</taxon>
        <taxon>Mycobacteriaceae</taxon>
        <taxon>Mycolicibacterium</taxon>
    </lineage>
</organism>
<reference evidence="2 3" key="1">
    <citation type="journal article" date="2019" name="Emerg. Microbes Infect.">
        <title>Comprehensive subspecies identification of 175 nontuberculous mycobacteria species based on 7547 genomic profiles.</title>
        <authorList>
            <person name="Matsumoto Y."/>
            <person name="Kinjo T."/>
            <person name="Motooka D."/>
            <person name="Nabeya D."/>
            <person name="Jung N."/>
            <person name="Uechi K."/>
            <person name="Horii T."/>
            <person name="Iida T."/>
            <person name="Fujita J."/>
            <person name="Nakamura S."/>
        </authorList>
    </citation>
    <scope>NUCLEOTIDE SEQUENCE [LARGE SCALE GENOMIC DNA]</scope>
    <source>
        <strain evidence="2 3">JCM 13392</strain>
    </source>
</reference>
<accession>A0A7I9WK87</accession>
<evidence type="ECO:0000313" key="3">
    <source>
        <dbReference type="Proteomes" id="UP000465241"/>
    </source>
</evidence>
<name>A0A7I9WK87_9MYCO</name>
<protein>
    <submittedName>
        <fullName evidence="2">Uncharacterized protein</fullName>
    </submittedName>
</protein>
<evidence type="ECO:0000256" key="1">
    <source>
        <dbReference type="SAM" id="MobiDB-lite"/>
    </source>
</evidence>
<comment type="caution">
    <text evidence="2">The sequence shown here is derived from an EMBL/GenBank/DDBJ whole genome shotgun (WGS) entry which is preliminary data.</text>
</comment>
<gene>
    <name evidence="2" type="ORF">MMUR_23080</name>
</gene>
<keyword evidence="3" id="KW-1185">Reference proteome</keyword>
<feature type="compositionally biased region" description="Polar residues" evidence="1">
    <location>
        <begin position="1"/>
        <end position="10"/>
    </location>
</feature>
<dbReference type="Proteomes" id="UP000465241">
    <property type="component" value="Unassembled WGS sequence"/>
</dbReference>
<dbReference type="AlphaFoldDB" id="A0A7I9WK87"/>
<evidence type="ECO:0000313" key="2">
    <source>
        <dbReference type="EMBL" id="GFG58172.1"/>
    </source>
</evidence>
<dbReference type="EMBL" id="BLKT01000003">
    <property type="protein sequence ID" value="GFG58172.1"/>
    <property type="molecule type" value="Genomic_DNA"/>
</dbReference>
<feature type="region of interest" description="Disordered" evidence="1">
    <location>
        <begin position="1"/>
        <end position="25"/>
    </location>
</feature>